<evidence type="ECO:0000256" key="3">
    <source>
        <dbReference type="ARBA" id="ARBA00022529"/>
    </source>
</evidence>
<reference evidence="8" key="1">
    <citation type="journal article" date="2021" name="Proc. Natl. Acad. Sci. U.S.A.">
        <title>A Catalog of Tens of Thousands of Viruses from Human Metagenomes Reveals Hidden Associations with Chronic Diseases.</title>
        <authorList>
            <person name="Tisza M.J."/>
            <person name="Buck C.B."/>
        </authorList>
    </citation>
    <scope>NUCLEOTIDE SEQUENCE</scope>
    <source>
        <strain evidence="8">Ctzm5103</strain>
    </source>
</reference>
<dbReference type="Pfam" id="PF01510">
    <property type="entry name" value="Amidase_2"/>
    <property type="match status" value="1"/>
</dbReference>
<organism evidence="8">
    <name type="scientific">Siphoviridae sp. ctzm5103</name>
    <dbReference type="NCBI Taxonomy" id="2825750"/>
    <lineage>
        <taxon>Viruses</taxon>
        <taxon>Duplodnaviria</taxon>
        <taxon>Heunggongvirae</taxon>
        <taxon>Uroviricota</taxon>
        <taxon>Caudoviricetes</taxon>
    </lineage>
</organism>
<dbReference type="InterPro" id="IPR002502">
    <property type="entry name" value="Amidase_domain"/>
</dbReference>
<evidence type="ECO:0000256" key="1">
    <source>
        <dbReference type="ARBA" id="ARBA00001561"/>
    </source>
</evidence>
<keyword evidence="6" id="KW-0961">Cell wall biogenesis/degradation</keyword>
<proteinExistence type="predicted"/>
<dbReference type="PANTHER" id="PTHR30417">
    <property type="entry name" value="N-ACETYLMURAMOYL-L-ALANINE AMIDASE AMID"/>
    <property type="match status" value="1"/>
</dbReference>
<evidence type="ECO:0000256" key="4">
    <source>
        <dbReference type="ARBA" id="ARBA00022638"/>
    </source>
</evidence>
<sequence>MQIIHDFLTINEYSRPARKIRELLGIVIHWTANPAANAKQNRDFFESKKTGMGGYGSAHYIIDQNGIIIAAVPEDEVAYHCGSSDKDPASGKVYTDEARRRFGRYASESSSPNLCTIGVELCPKDAAGNFTNATINAAVELCADICRRYELPAQAITTHHNVVGWKDCPKLWTEKPQLLTAFKFSVENKIKRG</sequence>
<dbReference type="GO" id="GO:0008745">
    <property type="term" value="F:N-acetylmuramoyl-L-alanine amidase activity"/>
    <property type="evidence" value="ECO:0007669"/>
    <property type="project" value="UniProtKB-EC"/>
</dbReference>
<feature type="domain" description="N-acetylmuramoyl-L-alanine amidase" evidence="7">
    <location>
        <begin position="13"/>
        <end position="170"/>
    </location>
</feature>
<dbReference type="GO" id="GO:0001897">
    <property type="term" value="P:symbiont-mediated cytolysis of host cell"/>
    <property type="evidence" value="ECO:0007669"/>
    <property type="project" value="UniProtKB-ARBA"/>
</dbReference>
<evidence type="ECO:0000256" key="2">
    <source>
        <dbReference type="ARBA" id="ARBA00011901"/>
    </source>
</evidence>
<dbReference type="GO" id="GO:0009254">
    <property type="term" value="P:peptidoglycan turnover"/>
    <property type="evidence" value="ECO:0007669"/>
    <property type="project" value="TreeGrafter"/>
</dbReference>
<dbReference type="Gene3D" id="3.40.80.10">
    <property type="entry name" value="Peptidoglycan recognition protein-like"/>
    <property type="match status" value="1"/>
</dbReference>
<dbReference type="EMBL" id="BK015926">
    <property type="protein sequence ID" value="DAF85385.1"/>
    <property type="molecule type" value="Genomic_DNA"/>
</dbReference>
<dbReference type="SUPFAM" id="SSF55846">
    <property type="entry name" value="N-acetylmuramoyl-L-alanine amidase-like"/>
    <property type="match status" value="1"/>
</dbReference>
<dbReference type="InterPro" id="IPR036505">
    <property type="entry name" value="Amidase/PGRP_sf"/>
</dbReference>
<dbReference type="GO" id="GO:0042742">
    <property type="term" value="P:defense response to bacterium"/>
    <property type="evidence" value="ECO:0007669"/>
    <property type="project" value="UniProtKB-KW"/>
</dbReference>
<evidence type="ECO:0000259" key="7">
    <source>
        <dbReference type="SMART" id="SM00644"/>
    </source>
</evidence>
<accession>A0A8S5TT50</accession>
<dbReference type="InterPro" id="IPR051206">
    <property type="entry name" value="NAMLAA_amidase_2"/>
</dbReference>
<keyword evidence="4" id="KW-0081">Bacteriolytic enzyme</keyword>
<keyword evidence="5" id="KW-0378">Hydrolase</keyword>
<keyword evidence="3" id="KW-0929">Antimicrobial</keyword>
<protein>
    <recommendedName>
        <fullName evidence="2">N-acetylmuramoyl-L-alanine amidase</fullName>
        <ecNumber evidence="2">3.5.1.28</ecNumber>
    </recommendedName>
</protein>
<dbReference type="CDD" id="cd06583">
    <property type="entry name" value="PGRP"/>
    <property type="match status" value="1"/>
</dbReference>
<comment type="catalytic activity">
    <reaction evidence="1">
        <text>Hydrolyzes the link between N-acetylmuramoyl residues and L-amino acid residues in certain cell-wall glycopeptides.</text>
        <dbReference type="EC" id="3.5.1.28"/>
    </reaction>
</comment>
<evidence type="ECO:0000256" key="6">
    <source>
        <dbReference type="ARBA" id="ARBA00023316"/>
    </source>
</evidence>
<evidence type="ECO:0000256" key="5">
    <source>
        <dbReference type="ARBA" id="ARBA00022801"/>
    </source>
</evidence>
<dbReference type="GO" id="GO:0071555">
    <property type="term" value="P:cell wall organization"/>
    <property type="evidence" value="ECO:0007669"/>
    <property type="project" value="UniProtKB-KW"/>
</dbReference>
<evidence type="ECO:0000313" key="8">
    <source>
        <dbReference type="EMBL" id="DAF85385.1"/>
    </source>
</evidence>
<dbReference type="SMART" id="SM00644">
    <property type="entry name" value="Ami_2"/>
    <property type="match status" value="1"/>
</dbReference>
<dbReference type="GO" id="GO:0009253">
    <property type="term" value="P:peptidoglycan catabolic process"/>
    <property type="evidence" value="ECO:0007669"/>
    <property type="project" value="InterPro"/>
</dbReference>
<dbReference type="EC" id="3.5.1.28" evidence="2"/>
<dbReference type="PANTHER" id="PTHR30417:SF1">
    <property type="entry name" value="N-ACETYLMURAMOYL-L-ALANINE AMIDASE AMID"/>
    <property type="match status" value="1"/>
</dbReference>
<name>A0A8S5TT50_9CAUD</name>